<gene>
    <name evidence="2" type="primary">LOC108743952</name>
</gene>
<sequence length="159" mass="17668">PHTISTPTTPLSPAPEPFHIRILNKSDEEAVVEHLRKTFFKDEPLNVDLKITEDGYPQDLEKYSVKSIGEGNSLVAITDSGNIVGVCLNGTIYKNYDEEDNVSDPKFSKVVKLLDAVEEKADTFGKFPDLDKYLCIKIISVDGTWRGKGIAKLLVEKAM</sequence>
<organism evidence="1 2">
    <name type="scientific">Agrilus planipennis</name>
    <name type="common">Emerald ash borer</name>
    <name type="synonym">Agrilus marcopoli</name>
    <dbReference type="NCBI Taxonomy" id="224129"/>
    <lineage>
        <taxon>Eukaryota</taxon>
        <taxon>Metazoa</taxon>
        <taxon>Ecdysozoa</taxon>
        <taxon>Arthropoda</taxon>
        <taxon>Hexapoda</taxon>
        <taxon>Insecta</taxon>
        <taxon>Pterygota</taxon>
        <taxon>Neoptera</taxon>
        <taxon>Endopterygota</taxon>
        <taxon>Coleoptera</taxon>
        <taxon>Polyphaga</taxon>
        <taxon>Elateriformia</taxon>
        <taxon>Buprestoidea</taxon>
        <taxon>Buprestidae</taxon>
        <taxon>Agrilinae</taxon>
        <taxon>Agrilus</taxon>
    </lineage>
</organism>
<dbReference type="Proteomes" id="UP000192223">
    <property type="component" value="Unplaced"/>
</dbReference>
<dbReference type="CDD" id="cd04301">
    <property type="entry name" value="NAT_SF"/>
    <property type="match status" value="1"/>
</dbReference>
<protein>
    <submittedName>
        <fullName evidence="2">Dopamine N-acetyltransferase-like</fullName>
    </submittedName>
</protein>
<dbReference type="AlphaFoldDB" id="A0A1W4XRL5"/>
<keyword evidence="1" id="KW-1185">Reference proteome</keyword>
<dbReference type="KEGG" id="apln:108743952"/>
<evidence type="ECO:0000313" key="1">
    <source>
        <dbReference type="Proteomes" id="UP000192223"/>
    </source>
</evidence>
<feature type="non-terminal residue" evidence="2">
    <location>
        <position position="1"/>
    </location>
</feature>
<dbReference type="PANTHER" id="PTHR20905">
    <property type="entry name" value="N-ACETYLTRANSFERASE-RELATED"/>
    <property type="match status" value="1"/>
</dbReference>
<dbReference type="OrthoDB" id="41532at2759"/>
<dbReference type="FunCoup" id="A0A1W4XRL5">
    <property type="interactions" value="20"/>
</dbReference>
<proteinExistence type="predicted"/>
<dbReference type="GO" id="GO:0008080">
    <property type="term" value="F:N-acetyltransferase activity"/>
    <property type="evidence" value="ECO:0007669"/>
    <property type="project" value="TreeGrafter"/>
</dbReference>
<dbReference type="SUPFAM" id="SSF55729">
    <property type="entry name" value="Acyl-CoA N-acyltransferases (Nat)"/>
    <property type="match status" value="1"/>
</dbReference>
<dbReference type="GeneID" id="108743952"/>
<evidence type="ECO:0000313" key="2">
    <source>
        <dbReference type="RefSeq" id="XP_018335055.1"/>
    </source>
</evidence>
<name>A0A1W4XRL5_AGRPL</name>
<dbReference type="InterPro" id="IPR016181">
    <property type="entry name" value="Acyl_CoA_acyltransferase"/>
</dbReference>
<accession>A0A1W4XRL5</accession>
<dbReference type="Gene3D" id="3.40.630.30">
    <property type="match status" value="1"/>
</dbReference>
<dbReference type="InParanoid" id="A0A1W4XRL5"/>
<dbReference type="PANTHER" id="PTHR20905:SF1">
    <property type="entry name" value="AT07410P-RELATED"/>
    <property type="match status" value="1"/>
</dbReference>
<reference evidence="2" key="1">
    <citation type="submission" date="2025-08" db="UniProtKB">
        <authorList>
            <consortium name="RefSeq"/>
        </authorList>
    </citation>
    <scope>IDENTIFICATION</scope>
    <source>
        <tissue evidence="2">Entire body</tissue>
    </source>
</reference>
<dbReference type="RefSeq" id="XP_018335055.1">
    <property type="nucleotide sequence ID" value="XM_018479553.1"/>
</dbReference>
<dbReference type="STRING" id="224129.A0A1W4XRL5"/>